<dbReference type="AlphaFoldDB" id="A0A3B0P883"/>
<feature type="non-terminal residue" evidence="2">
    <location>
        <position position="66"/>
    </location>
</feature>
<protein>
    <recommendedName>
        <fullName evidence="1">Mycoplasma immunoglobulin binding protein M2 domain-containing protein</fullName>
    </recommendedName>
</protein>
<accession>A0A3B0P883</accession>
<reference evidence="3" key="1">
    <citation type="submission" date="2018-06" db="EMBL/GenBank/DDBJ databases">
        <authorList>
            <consortium name="Pathogen Informatics"/>
        </authorList>
    </citation>
    <scope>NUCLEOTIDE SEQUENCE [LARGE SCALE GENOMIC DNA]</scope>
    <source>
        <strain evidence="3">NCTC10124</strain>
    </source>
</reference>
<dbReference type="Pfam" id="PF26364">
    <property type="entry name" value="MIB_M2"/>
    <property type="match status" value="1"/>
</dbReference>
<gene>
    <name evidence="2" type="ORF">NCTC10124_00129</name>
</gene>
<proteinExistence type="predicted"/>
<evidence type="ECO:0000313" key="3">
    <source>
        <dbReference type="Proteomes" id="UP000259328"/>
    </source>
</evidence>
<dbReference type="EMBL" id="LS991953">
    <property type="protein sequence ID" value="SYV92410.1"/>
    <property type="molecule type" value="Genomic_DNA"/>
</dbReference>
<sequence length="66" mass="7580">MFKKLTLFNDTFNYVLSASDLGDSGFRHMLFKDTKPSEINFSNQGSTFNSYQIYIPGNTSDLKSNW</sequence>
<organism evidence="2 3">
    <name type="scientific">Mycoplasmopsis synoviae</name>
    <name type="common">Mycoplasma synoviae</name>
    <dbReference type="NCBI Taxonomy" id="2109"/>
    <lineage>
        <taxon>Bacteria</taxon>
        <taxon>Bacillati</taxon>
        <taxon>Mycoplasmatota</taxon>
        <taxon>Mycoplasmoidales</taxon>
        <taxon>Metamycoplasmataceae</taxon>
        <taxon>Mycoplasmopsis</taxon>
    </lineage>
</organism>
<name>A0A3B0P883_MYCSY</name>
<dbReference type="Proteomes" id="UP000259328">
    <property type="component" value="Chromosome"/>
</dbReference>
<dbReference type="InterPro" id="IPR058860">
    <property type="entry name" value="MIB_M2"/>
</dbReference>
<evidence type="ECO:0000259" key="1">
    <source>
        <dbReference type="Pfam" id="PF26364"/>
    </source>
</evidence>
<feature type="domain" description="Mycoplasma immunoglobulin binding protein M2" evidence="1">
    <location>
        <begin position="2"/>
        <end position="66"/>
    </location>
</feature>
<evidence type="ECO:0000313" key="2">
    <source>
        <dbReference type="EMBL" id="SYV92410.1"/>
    </source>
</evidence>